<name>A0A484F901_COLOR</name>
<feature type="chain" id="PRO_5019772240" evidence="2">
    <location>
        <begin position="20"/>
        <end position="224"/>
    </location>
</feature>
<keyword evidence="2" id="KW-0732">Signal</keyword>
<protein>
    <submittedName>
        <fullName evidence="3">Uncharacterized protein</fullName>
    </submittedName>
</protein>
<sequence length="224" mass="25295">MQLQTLLFTLLQAVSLAFAVPSVVEDISQLKGAADSTIKTIVKGAAGSTSKNIVPGTREKYLRQKAAKGKEQYQNWQCHIFGDSHHNKLRVMYIEFNRLFGAALLEAEPRECFVARCGRFHFSWCNMTVDPVREDAGARELVANNDPLNGTSCMFAPEGKGFRQVQALPLGRVARQRPPELRRPFHRQGENFGALKHIRSMRRPARMTAPKPGHTEARRLRRRS</sequence>
<feature type="signal peptide" evidence="2">
    <location>
        <begin position="1"/>
        <end position="19"/>
    </location>
</feature>
<evidence type="ECO:0000256" key="1">
    <source>
        <dbReference type="SAM" id="MobiDB-lite"/>
    </source>
</evidence>
<organism evidence="3 4">
    <name type="scientific">Colletotrichum orbiculare (strain 104-T / ATCC 96160 / CBS 514.97 / LARS 414 / MAFF 240422)</name>
    <name type="common">Cucumber anthracnose fungus</name>
    <name type="synonym">Colletotrichum lagenarium</name>
    <dbReference type="NCBI Taxonomy" id="1213857"/>
    <lineage>
        <taxon>Eukaryota</taxon>
        <taxon>Fungi</taxon>
        <taxon>Dikarya</taxon>
        <taxon>Ascomycota</taxon>
        <taxon>Pezizomycotina</taxon>
        <taxon>Sordariomycetes</taxon>
        <taxon>Hypocreomycetidae</taxon>
        <taxon>Glomerellales</taxon>
        <taxon>Glomerellaceae</taxon>
        <taxon>Colletotrichum</taxon>
        <taxon>Colletotrichum orbiculare species complex</taxon>
    </lineage>
</organism>
<comment type="caution">
    <text evidence="3">The sequence shown here is derived from an EMBL/GenBank/DDBJ whole genome shotgun (WGS) entry which is preliminary data.</text>
</comment>
<proteinExistence type="predicted"/>
<gene>
    <name evidence="3" type="ORF">Cob_v012638</name>
</gene>
<accession>A0A484F901</accession>
<dbReference type="EMBL" id="AMCV02000050">
    <property type="protein sequence ID" value="TDZ14513.1"/>
    <property type="molecule type" value="Genomic_DNA"/>
</dbReference>
<dbReference type="AlphaFoldDB" id="A0A484F901"/>
<reference evidence="4" key="1">
    <citation type="journal article" date="2013" name="New Phytol.">
        <title>Comparative genomic and transcriptomic analyses reveal the hemibiotrophic stage shift of Colletotrichum fungi.</title>
        <authorList>
            <person name="Gan P."/>
            <person name="Ikeda K."/>
            <person name="Irieda H."/>
            <person name="Narusaka M."/>
            <person name="O'Connell R.J."/>
            <person name="Narusaka Y."/>
            <person name="Takano Y."/>
            <person name="Kubo Y."/>
            <person name="Shirasu K."/>
        </authorList>
    </citation>
    <scope>NUCLEOTIDE SEQUENCE [LARGE SCALE GENOMIC DNA]</scope>
    <source>
        <strain evidence="4">104-T / ATCC 96160 / CBS 514.97 / LARS 414 / MAFF 240422</strain>
    </source>
</reference>
<dbReference type="Proteomes" id="UP000014480">
    <property type="component" value="Unassembled WGS sequence"/>
</dbReference>
<evidence type="ECO:0000313" key="3">
    <source>
        <dbReference type="EMBL" id="TDZ14513.1"/>
    </source>
</evidence>
<evidence type="ECO:0000256" key="2">
    <source>
        <dbReference type="SAM" id="SignalP"/>
    </source>
</evidence>
<reference evidence="4" key="2">
    <citation type="journal article" date="2019" name="Mol. Plant Microbe Interact.">
        <title>Genome sequence resources for four phytopathogenic fungi from the Colletotrichum orbiculare species complex.</title>
        <authorList>
            <person name="Gan P."/>
            <person name="Tsushima A."/>
            <person name="Narusaka M."/>
            <person name="Narusaka Y."/>
            <person name="Takano Y."/>
            <person name="Kubo Y."/>
            <person name="Shirasu K."/>
        </authorList>
    </citation>
    <scope>GENOME REANNOTATION</scope>
    <source>
        <strain evidence="4">104-T / ATCC 96160 / CBS 514.97 / LARS 414 / MAFF 240422</strain>
    </source>
</reference>
<evidence type="ECO:0000313" key="4">
    <source>
        <dbReference type="Proteomes" id="UP000014480"/>
    </source>
</evidence>
<keyword evidence="4" id="KW-1185">Reference proteome</keyword>
<feature type="region of interest" description="Disordered" evidence="1">
    <location>
        <begin position="204"/>
        <end position="224"/>
    </location>
</feature>